<evidence type="ECO:0000313" key="2">
    <source>
        <dbReference type="Proteomes" id="UP001303222"/>
    </source>
</evidence>
<organism evidence="1 2">
    <name type="scientific">Pseudoneurospora amorphoporcata</name>
    <dbReference type="NCBI Taxonomy" id="241081"/>
    <lineage>
        <taxon>Eukaryota</taxon>
        <taxon>Fungi</taxon>
        <taxon>Dikarya</taxon>
        <taxon>Ascomycota</taxon>
        <taxon>Pezizomycotina</taxon>
        <taxon>Sordariomycetes</taxon>
        <taxon>Sordariomycetidae</taxon>
        <taxon>Sordariales</taxon>
        <taxon>Sordariaceae</taxon>
        <taxon>Pseudoneurospora</taxon>
    </lineage>
</organism>
<dbReference type="Proteomes" id="UP001303222">
    <property type="component" value="Unassembled WGS sequence"/>
</dbReference>
<gene>
    <name evidence="1" type="ORF">QBC32DRAFT_217430</name>
</gene>
<comment type="caution">
    <text evidence="1">The sequence shown here is derived from an EMBL/GenBank/DDBJ whole genome shotgun (WGS) entry which is preliminary data.</text>
</comment>
<dbReference type="AlphaFoldDB" id="A0AAN6SEU9"/>
<accession>A0AAN6SEU9</accession>
<reference evidence="1" key="1">
    <citation type="journal article" date="2023" name="Mol. Phylogenet. Evol.">
        <title>Genome-scale phylogeny and comparative genomics of the fungal order Sordariales.</title>
        <authorList>
            <person name="Hensen N."/>
            <person name="Bonometti L."/>
            <person name="Westerberg I."/>
            <person name="Brannstrom I.O."/>
            <person name="Guillou S."/>
            <person name="Cros-Aarteil S."/>
            <person name="Calhoun S."/>
            <person name="Haridas S."/>
            <person name="Kuo A."/>
            <person name="Mondo S."/>
            <person name="Pangilinan J."/>
            <person name="Riley R."/>
            <person name="LaButti K."/>
            <person name="Andreopoulos B."/>
            <person name="Lipzen A."/>
            <person name="Chen C."/>
            <person name="Yan M."/>
            <person name="Daum C."/>
            <person name="Ng V."/>
            <person name="Clum A."/>
            <person name="Steindorff A."/>
            <person name="Ohm R.A."/>
            <person name="Martin F."/>
            <person name="Silar P."/>
            <person name="Natvig D.O."/>
            <person name="Lalanne C."/>
            <person name="Gautier V."/>
            <person name="Ament-Velasquez S.L."/>
            <person name="Kruys A."/>
            <person name="Hutchinson M.I."/>
            <person name="Powell A.J."/>
            <person name="Barry K."/>
            <person name="Miller A.N."/>
            <person name="Grigoriev I.V."/>
            <person name="Debuchy R."/>
            <person name="Gladieux P."/>
            <person name="Hiltunen Thoren M."/>
            <person name="Johannesson H."/>
        </authorList>
    </citation>
    <scope>NUCLEOTIDE SEQUENCE</scope>
    <source>
        <strain evidence="1">CBS 626.80</strain>
    </source>
</reference>
<name>A0AAN6SEU9_9PEZI</name>
<sequence length="72" mass="7883">MGMTVSFQGVKEWLRWCCAASVAVLLCTVGKELAWLGMKAFGRGEAEVTQQLFLDGKEAEEGRENTKDGNLS</sequence>
<proteinExistence type="predicted"/>
<evidence type="ECO:0000313" key="1">
    <source>
        <dbReference type="EMBL" id="KAK3950421.1"/>
    </source>
</evidence>
<keyword evidence="2" id="KW-1185">Reference proteome</keyword>
<reference evidence="1" key="2">
    <citation type="submission" date="2023-06" db="EMBL/GenBank/DDBJ databases">
        <authorList>
            <consortium name="Lawrence Berkeley National Laboratory"/>
            <person name="Mondo S.J."/>
            <person name="Hensen N."/>
            <person name="Bonometti L."/>
            <person name="Westerberg I."/>
            <person name="Brannstrom I.O."/>
            <person name="Guillou S."/>
            <person name="Cros-Aarteil S."/>
            <person name="Calhoun S."/>
            <person name="Haridas S."/>
            <person name="Kuo A."/>
            <person name="Pangilinan J."/>
            <person name="Riley R."/>
            <person name="Labutti K."/>
            <person name="Andreopoulos B."/>
            <person name="Lipzen A."/>
            <person name="Chen C."/>
            <person name="Yanf M."/>
            <person name="Daum C."/>
            <person name="Ng V."/>
            <person name="Clum A."/>
            <person name="Steindorff A."/>
            <person name="Ohm R."/>
            <person name="Martin F."/>
            <person name="Silar P."/>
            <person name="Natvig D."/>
            <person name="Lalanne C."/>
            <person name="Gautier V."/>
            <person name="Ament-Velasquez S.L."/>
            <person name="Kruys A."/>
            <person name="Hutchinson M.I."/>
            <person name="Powell A.J."/>
            <person name="Barry K."/>
            <person name="Miller A.N."/>
            <person name="Grigoriev I.V."/>
            <person name="Debuchy R."/>
            <person name="Gladieux P."/>
            <person name="Thoren M.H."/>
            <person name="Johannesson H."/>
        </authorList>
    </citation>
    <scope>NUCLEOTIDE SEQUENCE</scope>
    <source>
        <strain evidence="1">CBS 626.80</strain>
    </source>
</reference>
<dbReference type="EMBL" id="MU859178">
    <property type="protein sequence ID" value="KAK3950421.1"/>
    <property type="molecule type" value="Genomic_DNA"/>
</dbReference>
<protein>
    <submittedName>
        <fullName evidence="1">Uncharacterized protein</fullName>
    </submittedName>
</protein>